<protein>
    <submittedName>
        <fullName evidence="6">Piso0_003955 protein</fullName>
    </submittedName>
</protein>
<evidence type="ECO:0000256" key="2">
    <source>
        <dbReference type="ARBA" id="ARBA00023242"/>
    </source>
</evidence>
<dbReference type="Proteomes" id="UP000005222">
    <property type="component" value="Chromosome L"/>
</dbReference>
<dbReference type="GO" id="GO:0005634">
    <property type="term" value="C:nucleus"/>
    <property type="evidence" value="ECO:0007669"/>
    <property type="project" value="UniProtKB-SubCell"/>
</dbReference>
<keyword evidence="2" id="KW-0539">Nucleus</keyword>
<dbReference type="EMBL" id="FO082048">
    <property type="protein sequence ID" value="CCE84411.1"/>
    <property type="molecule type" value="Genomic_DNA"/>
</dbReference>
<evidence type="ECO:0000256" key="1">
    <source>
        <dbReference type="ARBA" id="ARBA00004123"/>
    </source>
</evidence>
<dbReference type="eggNOG" id="ENOG502SB6V">
    <property type="taxonomic scope" value="Eukaryota"/>
</dbReference>
<dbReference type="GO" id="GO:0008270">
    <property type="term" value="F:zinc ion binding"/>
    <property type="evidence" value="ECO:0007669"/>
    <property type="project" value="InterPro"/>
</dbReference>
<dbReference type="InterPro" id="IPR012935">
    <property type="entry name" value="NuBaID_N"/>
</dbReference>
<proteinExistence type="predicted"/>
<reference evidence="7" key="2">
    <citation type="journal article" date="2012" name="G3 (Bethesda)">
        <title>Pichia sorbitophila, an interspecies yeast hybrid reveals early steps of genome resolution following polyploidization.</title>
        <authorList>
            <person name="Leh Louis V."/>
            <person name="Despons L."/>
            <person name="Friedrich A."/>
            <person name="Martin T."/>
            <person name="Durrens P."/>
            <person name="Casaregola S."/>
            <person name="Neuveglise C."/>
            <person name="Fairhead C."/>
            <person name="Marck C."/>
            <person name="Cruz J.A."/>
            <person name="Straub M.L."/>
            <person name="Kugler V."/>
            <person name="Sacerdot C."/>
            <person name="Uzunov Z."/>
            <person name="Thierry A."/>
            <person name="Weiss S."/>
            <person name="Bleykasten C."/>
            <person name="De Montigny J."/>
            <person name="Jacques N."/>
            <person name="Jung P."/>
            <person name="Lemaire M."/>
            <person name="Mallet S."/>
            <person name="Morel G."/>
            <person name="Richard G.F."/>
            <person name="Sarkar A."/>
            <person name="Savel G."/>
            <person name="Schacherer J."/>
            <person name="Seret M.L."/>
            <person name="Talla E."/>
            <person name="Samson G."/>
            <person name="Jubin C."/>
            <person name="Poulain J."/>
            <person name="Vacherie B."/>
            <person name="Barbe V."/>
            <person name="Pelletier E."/>
            <person name="Sherman D.J."/>
            <person name="Westhof E."/>
            <person name="Weissenbach J."/>
            <person name="Baret P.V."/>
            <person name="Wincker P."/>
            <person name="Gaillardin C."/>
            <person name="Dujon B."/>
            <person name="Souciet J.L."/>
        </authorList>
    </citation>
    <scope>NUCLEOTIDE SEQUENCE [LARGE SCALE GENOMIC DNA]</scope>
    <source>
        <strain evidence="7">ATCC MYA-4447 / BCRC 22081 / CBS 7064 / NBRC 10061 / NRRL Y-12695</strain>
    </source>
</reference>
<keyword evidence="7" id="KW-1185">Reference proteome</keyword>
<evidence type="ECO:0000259" key="4">
    <source>
        <dbReference type="Pfam" id="PF07967"/>
    </source>
</evidence>
<gene>
    <name evidence="6" type="primary">Piso0_003955</name>
    <name evidence="5" type="ORF">GNLVRS01_PISO0K06258g</name>
    <name evidence="6" type="ORF">GNLVRS01_PISO0L06259g</name>
</gene>
<dbReference type="Proteomes" id="UP000005222">
    <property type="component" value="Chromosome K"/>
</dbReference>
<dbReference type="PANTHER" id="PTHR15835">
    <property type="entry name" value="NUCLEAR-INTERACTING PARTNER OF ALK"/>
    <property type="match status" value="1"/>
</dbReference>
<evidence type="ECO:0000256" key="3">
    <source>
        <dbReference type="SAM" id="MobiDB-lite"/>
    </source>
</evidence>
<evidence type="ECO:0000313" key="5">
    <source>
        <dbReference type="EMBL" id="CCE83380.1"/>
    </source>
</evidence>
<evidence type="ECO:0000313" key="7">
    <source>
        <dbReference type="Proteomes" id="UP000005222"/>
    </source>
</evidence>
<dbReference type="InParanoid" id="G8Y731"/>
<comment type="subcellular location">
    <subcellularLocation>
        <location evidence="1">Nucleus</location>
    </subcellularLocation>
</comment>
<dbReference type="AlphaFoldDB" id="G8Y731"/>
<feature type="region of interest" description="Disordered" evidence="3">
    <location>
        <begin position="86"/>
        <end position="107"/>
    </location>
</feature>
<dbReference type="STRING" id="559304.G8Y731"/>
<accession>G8Y731</accession>
<feature type="domain" description="C3HC-type" evidence="4">
    <location>
        <begin position="106"/>
        <end position="259"/>
    </location>
</feature>
<evidence type="ECO:0000313" key="6">
    <source>
        <dbReference type="EMBL" id="CCE84411.1"/>
    </source>
</evidence>
<dbReference type="PANTHER" id="PTHR15835:SF6">
    <property type="entry name" value="ZINC FINGER C3HC-TYPE PROTEIN 1"/>
    <property type="match status" value="1"/>
</dbReference>
<dbReference type="EMBL" id="FO082049">
    <property type="protein sequence ID" value="CCE83380.1"/>
    <property type="molecule type" value="Genomic_DNA"/>
</dbReference>
<sequence length="492" mass="56360">MCTYHNLQHDFWHRRSYPFETDKMSGDRSDTLRALKDCYDVISSPKHESYKSSSGNTSERSILNQHPDVQYFRSIKSKNHYNYHKFKQSAKPTPTKSKSRGSHIDPLSREQLMKRLSTFTALNWYLPYGVESDDFNELKCARNGWRCVSNTSEYWVKNHLICTGCNAQLFLKFNDISSPGSMMPFHFDMEDYIEINQPLVQKYQDQITSSGHKKNCTWIYFECPLQEVYYSRPYLWKTRDELINDYLRNLRSLVENGSVLRDSIESSSLSLITGQVKEEDLFVEKSKTLLLDKVYGNEKENLANLLSAIPNEFFDVALLGWCLNIQSFGNVLVLLLICSKCNKRIIINSAVGTPVQKHSVSSCADNGICLSASKILSPCEFPPTKVSAEHDDSLYTSQALDQPENSIGSNEQYDLTKEHKPWCSIIHAMDGQIRTFEYLADIISNPQDDAAEEINTGASSPLVPSKRKSMEVGDAIEKLNKLRKIYLMDDQK</sequence>
<dbReference type="OrthoDB" id="3987180at2759"/>
<reference evidence="6" key="1">
    <citation type="submission" date="2011-10" db="EMBL/GenBank/DDBJ databases">
        <authorList>
            <person name="Genoscope - CEA"/>
        </authorList>
    </citation>
    <scope>NUCLEOTIDE SEQUENCE</scope>
</reference>
<organism evidence="6 7">
    <name type="scientific">Pichia sorbitophila (strain ATCC MYA-4447 / BCRC 22081 / CBS 7064 / NBRC 10061 / NRRL Y-12695)</name>
    <name type="common">Hybrid yeast</name>
    <dbReference type="NCBI Taxonomy" id="559304"/>
    <lineage>
        <taxon>Eukaryota</taxon>
        <taxon>Fungi</taxon>
        <taxon>Dikarya</taxon>
        <taxon>Ascomycota</taxon>
        <taxon>Saccharomycotina</taxon>
        <taxon>Pichiomycetes</taxon>
        <taxon>Debaryomycetaceae</taxon>
        <taxon>Millerozyma</taxon>
    </lineage>
</organism>
<name>G8Y731_PICSO</name>
<dbReference type="HOGENOM" id="CLU_615638_0_0_1"/>
<dbReference type="Pfam" id="PF07967">
    <property type="entry name" value="zf-C3HC"/>
    <property type="match status" value="1"/>
</dbReference>